<accession>A0ABR1P1G9</accession>
<dbReference type="InterPro" id="IPR021986">
    <property type="entry name" value="Spherulin4"/>
</dbReference>
<dbReference type="Pfam" id="PF12138">
    <property type="entry name" value="Spherulin4"/>
    <property type="match status" value="1"/>
</dbReference>
<feature type="chain" id="PRO_5046581020" description="Spherulin 4-like cell surface protein" evidence="1">
    <location>
        <begin position="19"/>
        <end position="269"/>
    </location>
</feature>
<sequence length="269" mass="29232">MQSLYFFFAVLAATAASATRILLPLYVYPSPPGWNTIFDAIATHPSIDFQIVLNPSTGPGGSTPGYNIHWINAVSQLHTYDNVDTLGYVSAGYGDRDLADITTDIDNWDLWNHYTAADITVDGIFFDETPNWNGTRGTSDVSFMEQVTQLADNGGYSKVFNLGQACSHDEYFNIADTVVIFEDSAELYNDTVLDDVVADGVAGKSAVLIHHFEDSSLTSGFAVRWVLNMVNKGLGSFAIVNTDWTHANSDVAPMGIGILADMLESVLGH</sequence>
<evidence type="ECO:0000313" key="2">
    <source>
        <dbReference type="EMBL" id="KAK7723490.1"/>
    </source>
</evidence>
<evidence type="ECO:0000256" key="1">
    <source>
        <dbReference type="SAM" id="SignalP"/>
    </source>
</evidence>
<name>A0ABR1P1G9_DIAER</name>
<evidence type="ECO:0000313" key="3">
    <source>
        <dbReference type="Proteomes" id="UP001430848"/>
    </source>
</evidence>
<dbReference type="PANTHER" id="PTHR35040">
    <property type="match status" value="1"/>
</dbReference>
<keyword evidence="3" id="KW-1185">Reference proteome</keyword>
<dbReference type="PANTHER" id="PTHR35040:SF9">
    <property type="entry name" value="4-LIKE CELL SURFACE PROTEIN, PUTATIVE (AFU_ORTHOLOGUE AFUA_4G14080)-RELATED"/>
    <property type="match status" value="1"/>
</dbReference>
<keyword evidence="1" id="KW-0732">Signal</keyword>
<proteinExistence type="predicted"/>
<dbReference type="Proteomes" id="UP001430848">
    <property type="component" value="Unassembled WGS sequence"/>
</dbReference>
<evidence type="ECO:0008006" key="4">
    <source>
        <dbReference type="Google" id="ProtNLM"/>
    </source>
</evidence>
<feature type="signal peptide" evidence="1">
    <location>
        <begin position="1"/>
        <end position="18"/>
    </location>
</feature>
<comment type="caution">
    <text evidence="2">The sequence shown here is derived from an EMBL/GenBank/DDBJ whole genome shotgun (WGS) entry which is preliminary data.</text>
</comment>
<reference evidence="2 3" key="1">
    <citation type="submission" date="2024-02" db="EMBL/GenBank/DDBJ databases">
        <title>De novo assembly and annotation of 12 fungi associated with fruit tree decline syndrome in Ontario, Canada.</title>
        <authorList>
            <person name="Sulman M."/>
            <person name="Ellouze W."/>
            <person name="Ilyukhin E."/>
        </authorList>
    </citation>
    <scope>NUCLEOTIDE SEQUENCE [LARGE SCALE GENOMIC DNA]</scope>
    <source>
        <strain evidence="2 3">M169</strain>
    </source>
</reference>
<protein>
    <recommendedName>
        <fullName evidence="4">Spherulin 4-like cell surface protein</fullName>
    </recommendedName>
</protein>
<organism evidence="2 3">
    <name type="scientific">Diaporthe eres</name>
    <name type="common">Phomopsis oblonga</name>
    <dbReference type="NCBI Taxonomy" id="83184"/>
    <lineage>
        <taxon>Eukaryota</taxon>
        <taxon>Fungi</taxon>
        <taxon>Dikarya</taxon>
        <taxon>Ascomycota</taxon>
        <taxon>Pezizomycotina</taxon>
        <taxon>Sordariomycetes</taxon>
        <taxon>Sordariomycetidae</taxon>
        <taxon>Diaporthales</taxon>
        <taxon>Diaporthaceae</taxon>
        <taxon>Diaporthe</taxon>
        <taxon>Diaporthe eres species complex</taxon>
    </lineage>
</organism>
<dbReference type="EMBL" id="JAKNSF020000059">
    <property type="protein sequence ID" value="KAK7723490.1"/>
    <property type="molecule type" value="Genomic_DNA"/>
</dbReference>
<gene>
    <name evidence="2" type="ORF">SLS63_008784</name>
</gene>